<name>A0A4Y7XFK8_9GAMM</name>
<keyword evidence="2 4" id="KW-0503">Monooxygenase</keyword>
<accession>A0A4Y7XFK8</accession>
<dbReference type="Pfam" id="PF01494">
    <property type="entry name" value="FAD_binding_3"/>
    <property type="match status" value="1"/>
</dbReference>
<evidence type="ECO:0000313" key="5">
    <source>
        <dbReference type="Proteomes" id="UP000297834"/>
    </source>
</evidence>
<dbReference type="Gene3D" id="3.30.9.10">
    <property type="entry name" value="D-Amino Acid Oxidase, subunit A, domain 2"/>
    <property type="match status" value="1"/>
</dbReference>
<feature type="domain" description="FAD-binding" evidence="3">
    <location>
        <begin position="6"/>
        <end position="348"/>
    </location>
</feature>
<dbReference type="AlphaFoldDB" id="A0A4Y7XFK8"/>
<dbReference type="RefSeq" id="WP_134243320.1">
    <property type="nucleotide sequence ID" value="NZ_SNTY01000008.1"/>
</dbReference>
<dbReference type="SUPFAM" id="SSF51905">
    <property type="entry name" value="FAD/NAD(P)-binding domain"/>
    <property type="match status" value="1"/>
</dbReference>
<dbReference type="OrthoDB" id="9782160at2"/>
<dbReference type="Proteomes" id="UP000297834">
    <property type="component" value="Unassembled WGS sequence"/>
</dbReference>
<dbReference type="Gene3D" id="3.50.50.60">
    <property type="entry name" value="FAD/NAD(P)-binding domain"/>
    <property type="match status" value="1"/>
</dbReference>
<dbReference type="InterPro" id="IPR036188">
    <property type="entry name" value="FAD/NAD-bd_sf"/>
</dbReference>
<dbReference type="EMBL" id="SNTY01000008">
    <property type="protein sequence ID" value="TEU30446.1"/>
    <property type="molecule type" value="Genomic_DNA"/>
</dbReference>
<dbReference type="InterPro" id="IPR050493">
    <property type="entry name" value="FAD-dep_Monooxygenase_BioMet"/>
</dbReference>
<keyword evidence="1" id="KW-0560">Oxidoreductase</keyword>
<organism evidence="4 5">
    <name type="scientific">Alkanindiges illinoisensis</name>
    <dbReference type="NCBI Taxonomy" id="197183"/>
    <lineage>
        <taxon>Bacteria</taxon>
        <taxon>Pseudomonadati</taxon>
        <taxon>Pseudomonadota</taxon>
        <taxon>Gammaproteobacteria</taxon>
        <taxon>Moraxellales</taxon>
        <taxon>Moraxellaceae</taxon>
        <taxon>Alkanindiges</taxon>
    </lineage>
</organism>
<evidence type="ECO:0000256" key="1">
    <source>
        <dbReference type="ARBA" id="ARBA00023002"/>
    </source>
</evidence>
<sequence>MKKQHIAIIGAGTAGLALARILAHQQHEITIIEKASEMENVGAGILLQPAGLAVFEHLGVLDEALKLGCRVNGLEGQLANGHLLVNSHYREVAPHCFGLGMHRASLCHVLMQNLQHPSNNREMIHWHMGTEISEIVPSGQRMQLIGQTSNQHAFQQTFDAVIIANGARSQLRPKQWVKLDKPYPWGAAWCIVPACTTLDGNILHQFYDGASTMMGILPTGAVPQQTDQPLSSVFWSMPTPHISSWLKDNSNRDIWLKSVEQRWPVAAEWLAQVVVSHQQWLPAHYRDVVLSRYGEGRIGIIGDAAHAMSPQLGQGVNMALLDAWALGKAIGQASEWDKVWDNYHQQRLSSIRFYQWLSRTLTPFYQSHRRDLGWLRDAGFSWMYRIPWLRKQMAHIIAGITRNPLHDMSLQEISRPLIEQQSIDSNITSVQV</sequence>
<comment type="caution">
    <text evidence="4">The sequence shown here is derived from an EMBL/GenBank/DDBJ whole genome shotgun (WGS) entry which is preliminary data.</text>
</comment>
<evidence type="ECO:0000259" key="3">
    <source>
        <dbReference type="Pfam" id="PF01494"/>
    </source>
</evidence>
<dbReference type="GO" id="GO:0071949">
    <property type="term" value="F:FAD binding"/>
    <property type="evidence" value="ECO:0007669"/>
    <property type="project" value="InterPro"/>
</dbReference>
<dbReference type="InterPro" id="IPR002938">
    <property type="entry name" value="FAD-bd"/>
</dbReference>
<gene>
    <name evidence="4" type="ORF">E2B99_01965</name>
</gene>
<dbReference type="GO" id="GO:0004497">
    <property type="term" value="F:monooxygenase activity"/>
    <property type="evidence" value="ECO:0007669"/>
    <property type="project" value="UniProtKB-KW"/>
</dbReference>
<dbReference type="PRINTS" id="PR00420">
    <property type="entry name" value="RNGMNOXGNASE"/>
</dbReference>
<dbReference type="PANTHER" id="PTHR13789">
    <property type="entry name" value="MONOOXYGENASE"/>
    <property type="match status" value="1"/>
</dbReference>
<protein>
    <submittedName>
        <fullName evidence="4">FAD-dependent monooxygenase</fullName>
    </submittedName>
</protein>
<evidence type="ECO:0000256" key="2">
    <source>
        <dbReference type="ARBA" id="ARBA00023033"/>
    </source>
</evidence>
<dbReference type="PANTHER" id="PTHR13789:SF309">
    <property type="entry name" value="PUTATIVE (AFU_ORTHOLOGUE AFUA_6G14510)-RELATED"/>
    <property type="match status" value="1"/>
</dbReference>
<evidence type="ECO:0000313" key="4">
    <source>
        <dbReference type="EMBL" id="TEU30446.1"/>
    </source>
</evidence>
<keyword evidence="5" id="KW-1185">Reference proteome</keyword>
<reference evidence="4 5" key="1">
    <citation type="submission" date="2019-03" db="EMBL/GenBank/DDBJ databases">
        <title>Alkanindiges illinoisensis: a potential pathogenic isolated from ascites of a gastric cancer patient with abdominal metastasis.</title>
        <authorList>
            <person name="Hu X."/>
            <person name="Yang B."/>
            <person name="Yan X."/>
            <person name="Lin L."/>
            <person name="Zhao H."/>
            <person name="Zhou F."/>
            <person name="Su B."/>
            <person name="Chen J."/>
            <person name="Rui Y."/>
            <person name="Wang Q."/>
            <person name="Zheng L."/>
        </authorList>
    </citation>
    <scope>NUCLEOTIDE SEQUENCE [LARGE SCALE GENOMIC DNA]</scope>
    <source>
        <strain evidence="4 5">NFYY 23406</strain>
    </source>
</reference>
<proteinExistence type="predicted"/>
<dbReference type="STRING" id="1120977.GCA_000619845_01385"/>